<dbReference type="Pfam" id="PF13515">
    <property type="entry name" value="FUSC_2"/>
    <property type="match status" value="1"/>
</dbReference>
<name>A0AAU3GVN5_9ACTN</name>
<dbReference type="InterPro" id="IPR049453">
    <property type="entry name" value="Memb_transporter_dom"/>
</dbReference>
<dbReference type="EMBL" id="CP109535">
    <property type="protein sequence ID" value="WTY97047.1"/>
    <property type="molecule type" value="Genomic_DNA"/>
</dbReference>
<keyword evidence="5 7" id="KW-0472">Membrane</keyword>
<evidence type="ECO:0000256" key="5">
    <source>
        <dbReference type="ARBA" id="ARBA00023136"/>
    </source>
</evidence>
<evidence type="ECO:0000256" key="2">
    <source>
        <dbReference type="ARBA" id="ARBA00022475"/>
    </source>
</evidence>
<evidence type="ECO:0000256" key="1">
    <source>
        <dbReference type="ARBA" id="ARBA00004651"/>
    </source>
</evidence>
<feature type="transmembrane region" description="Helical" evidence="7">
    <location>
        <begin position="417"/>
        <end position="435"/>
    </location>
</feature>
<dbReference type="GO" id="GO:0005886">
    <property type="term" value="C:plasma membrane"/>
    <property type="evidence" value="ECO:0007669"/>
    <property type="project" value="UniProtKB-SubCell"/>
</dbReference>
<sequence length="693" mass="73959">MSWLRALRETARSGLSIERRRLEPLIAVRGAAGLALVVGVSLVFFGPVIAAGSAFGAHQAAIASFQRSWRPRPVLALVSGASLAVSTFVGYLSVSHTLLFLALLILWTFAAGMAWAAGSTGGIIAGSNVAIMLVTVTLPTSVADAAAHAAMMALGGLVQAALIVLFPVRRWGAQRDALADALAAEADYARRLRNDPVAPFDPVPLMTARNAAAVTPREARRRPADLHGARGVAERLRPVLASLADPALGVPAEGPERYWAREILGSAGSLLDSAARAVRHGDPVQLDETALSVLKSPDTEVILTGPPRRAADRLTSLLADVIEIAEGTGTDDRTPGEPLIPHRRRPTLLRLVPVVYGSMRRELRRGSTILRHAERVSAVTAAGYLIGMVLPFGHGYWAPMTAVMVMRPEFTHTYSRSVGRFMGTVIGVAVATGIVQAAHPNAELSALLAVASAALMYLLMRTGYAVGQVCVSAYVVFLLGMAGDDWSQTVPERVVLTLMGGLLAMVAYALYPAWETPRLRDRLATWVITDGRYAATVLDRYADPASRSLEEVRTALLTTREARVAWQEALETAQPEPVRHRGISRTSATDAQAALAQFGRVAMLMEAHLPAASATPVPEAAGLADALRRATEEGAKAVRERRVPDWEPVREALARRDAADGPPPDSFVRNGSTLLLRALEDFSRALEISSGRA</sequence>
<feature type="transmembrane region" description="Helical" evidence="7">
    <location>
        <begin position="31"/>
        <end position="53"/>
    </location>
</feature>
<feature type="transmembrane region" description="Helical" evidence="7">
    <location>
        <begin position="123"/>
        <end position="143"/>
    </location>
</feature>
<evidence type="ECO:0000313" key="9">
    <source>
        <dbReference type="EMBL" id="WTY97047.1"/>
    </source>
</evidence>
<evidence type="ECO:0000256" key="3">
    <source>
        <dbReference type="ARBA" id="ARBA00022692"/>
    </source>
</evidence>
<feature type="transmembrane region" description="Helical" evidence="7">
    <location>
        <begin position="494"/>
        <end position="514"/>
    </location>
</feature>
<keyword evidence="3 7" id="KW-0812">Transmembrane</keyword>
<evidence type="ECO:0000259" key="8">
    <source>
        <dbReference type="Pfam" id="PF13515"/>
    </source>
</evidence>
<accession>A0AAU3GVN5</accession>
<evidence type="ECO:0000256" key="4">
    <source>
        <dbReference type="ARBA" id="ARBA00022989"/>
    </source>
</evidence>
<reference evidence="9" key="1">
    <citation type="submission" date="2022-10" db="EMBL/GenBank/DDBJ databases">
        <title>The complete genomes of actinobacterial strains from the NBC collection.</title>
        <authorList>
            <person name="Joergensen T.S."/>
            <person name="Alvarez Arevalo M."/>
            <person name="Sterndorff E.B."/>
            <person name="Faurdal D."/>
            <person name="Vuksanovic O."/>
            <person name="Mourched A.-S."/>
            <person name="Charusanti P."/>
            <person name="Shaw S."/>
            <person name="Blin K."/>
            <person name="Weber T."/>
        </authorList>
    </citation>
    <scope>NUCLEOTIDE SEQUENCE</scope>
    <source>
        <strain evidence="9">NBC_01401</strain>
    </source>
</reference>
<dbReference type="PANTHER" id="PTHR30509:SF8">
    <property type="entry name" value="INNER MEMBRANE PROTEIN YCCS"/>
    <property type="match status" value="1"/>
</dbReference>
<dbReference type="PANTHER" id="PTHR30509">
    <property type="entry name" value="P-HYDROXYBENZOIC ACID EFFLUX PUMP SUBUNIT-RELATED"/>
    <property type="match status" value="1"/>
</dbReference>
<feature type="transmembrane region" description="Helical" evidence="7">
    <location>
        <begin position="376"/>
        <end position="397"/>
    </location>
</feature>
<comment type="similarity">
    <text evidence="6">Belongs to the YccS/YhfK family.</text>
</comment>
<proteinExistence type="inferred from homology"/>
<comment type="subcellular location">
    <subcellularLocation>
        <location evidence="1">Cell membrane</location>
        <topology evidence="1">Multi-pass membrane protein</topology>
    </subcellularLocation>
</comment>
<feature type="transmembrane region" description="Helical" evidence="7">
    <location>
        <begin position="465"/>
        <end position="482"/>
    </location>
</feature>
<keyword evidence="2" id="KW-1003">Cell membrane</keyword>
<keyword evidence="4 7" id="KW-1133">Transmembrane helix</keyword>
<feature type="domain" description="Integral membrane bound transporter" evidence="8">
    <location>
        <begin position="384"/>
        <end position="506"/>
    </location>
</feature>
<gene>
    <name evidence="9" type="ORF">OG626_20145</name>
</gene>
<feature type="transmembrane region" description="Helical" evidence="7">
    <location>
        <begin position="149"/>
        <end position="168"/>
    </location>
</feature>
<protein>
    <submittedName>
        <fullName evidence="9">FUSC family protein</fullName>
    </submittedName>
</protein>
<evidence type="ECO:0000256" key="6">
    <source>
        <dbReference type="ARBA" id="ARBA00043993"/>
    </source>
</evidence>
<dbReference type="AlphaFoldDB" id="A0AAU3GVN5"/>
<organism evidence="9">
    <name type="scientific">Streptomyces sp. NBC_01401</name>
    <dbReference type="NCBI Taxonomy" id="2903854"/>
    <lineage>
        <taxon>Bacteria</taxon>
        <taxon>Bacillati</taxon>
        <taxon>Actinomycetota</taxon>
        <taxon>Actinomycetes</taxon>
        <taxon>Kitasatosporales</taxon>
        <taxon>Streptomycetaceae</taxon>
        <taxon>Streptomyces</taxon>
    </lineage>
</organism>
<evidence type="ECO:0000256" key="7">
    <source>
        <dbReference type="SAM" id="Phobius"/>
    </source>
</evidence>